<dbReference type="InterPro" id="IPR000642">
    <property type="entry name" value="Peptidase_M41"/>
</dbReference>
<dbReference type="Gene3D" id="1.20.58.760">
    <property type="entry name" value="Peptidase M41"/>
    <property type="match status" value="1"/>
</dbReference>
<proteinExistence type="inferred from homology"/>
<comment type="caution">
    <text evidence="3">The sequence shown here is derived from an EMBL/GenBank/DDBJ whole genome shotgun (WGS) entry which is preliminary data.</text>
</comment>
<dbReference type="SMART" id="SM00382">
    <property type="entry name" value="AAA"/>
    <property type="match status" value="1"/>
</dbReference>
<keyword evidence="1" id="KW-0547">Nucleotide-binding</keyword>
<keyword evidence="4" id="KW-1185">Reference proteome</keyword>
<dbReference type="PROSITE" id="PS00674">
    <property type="entry name" value="AAA"/>
    <property type="match status" value="1"/>
</dbReference>
<dbReference type="SUPFAM" id="SSF140990">
    <property type="entry name" value="FtsH protease domain-like"/>
    <property type="match status" value="1"/>
</dbReference>
<evidence type="ECO:0000256" key="1">
    <source>
        <dbReference type="RuleBase" id="RU003651"/>
    </source>
</evidence>
<dbReference type="InterPro" id="IPR003959">
    <property type="entry name" value="ATPase_AAA_core"/>
</dbReference>
<evidence type="ECO:0000259" key="2">
    <source>
        <dbReference type="SMART" id="SM00382"/>
    </source>
</evidence>
<dbReference type="Gene3D" id="1.10.8.60">
    <property type="match status" value="1"/>
</dbReference>
<name>A0ABS5TH61_9ACTN</name>
<dbReference type="InterPro" id="IPR003960">
    <property type="entry name" value="ATPase_AAA_CS"/>
</dbReference>
<dbReference type="EMBL" id="JAHBAY010000006">
    <property type="protein sequence ID" value="MBT0770431.1"/>
    <property type="molecule type" value="Genomic_DNA"/>
</dbReference>
<dbReference type="Proteomes" id="UP001197247">
    <property type="component" value="Unassembled WGS sequence"/>
</dbReference>
<dbReference type="InterPro" id="IPR027417">
    <property type="entry name" value="P-loop_NTPase"/>
</dbReference>
<comment type="similarity">
    <text evidence="1">Belongs to the AAA ATPase family.</text>
</comment>
<keyword evidence="1" id="KW-0067">ATP-binding</keyword>
<gene>
    <name evidence="3" type="ORF">KIH74_15920</name>
</gene>
<organism evidence="3 4">
    <name type="scientific">Kineosporia corallincola</name>
    <dbReference type="NCBI Taxonomy" id="2835133"/>
    <lineage>
        <taxon>Bacteria</taxon>
        <taxon>Bacillati</taxon>
        <taxon>Actinomycetota</taxon>
        <taxon>Actinomycetes</taxon>
        <taxon>Kineosporiales</taxon>
        <taxon>Kineosporiaceae</taxon>
        <taxon>Kineosporia</taxon>
    </lineage>
</organism>
<dbReference type="Gene3D" id="3.40.50.300">
    <property type="entry name" value="P-loop containing nucleotide triphosphate hydrolases"/>
    <property type="match status" value="1"/>
</dbReference>
<accession>A0ABS5TH61</accession>
<dbReference type="InterPro" id="IPR037219">
    <property type="entry name" value="Peptidase_M41-like"/>
</dbReference>
<dbReference type="PANTHER" id="PTHR23076">
    <property type="entry name" value="METALLOPROTEASE M41 FTSH"/>
    <property type="match status" value="1"/>
</dbReference>
<dbReference type="Pfam" id="PF01434">
    <property type="entry name" value="Peptidase_M41"/>
    <property type="match status" value="1"/>
</dbReference>
<evidence type="ECO:0000313" key="4">
    <source>
        <dbReference type="Proteomes" id="UP001197247"/>
    </source>
</evidence>
<sequence length="556" mass="59635">MLATTVGSLVIAGRSPHVLYRPNQIDVRISDVKGLAPVAEDVRRSLELFRSAMSFRDRMGGTARRGLLFEGPPGTGKTHMAKAMAAEAGVPFLFVSATAFQSMYYGATGRKIRSYFKQLRKAARREGGAIAFIEEIDAIGMARSGVSSAAITGGSMGSGMTDCGGLVGLAVSTTPVRASAVEVNRIVSGDPGATVNELLVQMQSFDELTGPQRAIGWAVDKVNLLLPAARQIPRPRPEPVNVLVIAATNRADSLDPALLRPGRFDRKMTFGLPDKAGRRELIDHFLARKSHENELEDDEHRDALAGVTQGYSPVQIENVLDEALVNAVRRGAAGMSWHDIEHARLVTEVGLGQPVGYTDHELRLIATHEAGHAVSAWLLAPHRRLEILTVVKRANALGLLAHGDRDDVYTRSKSELGALISIAFGGQVAEELFFGDISTGPGGDLAYATQVAAQMVGAAGMAGTLVSFAAAPGNAFGGGDLVSRVMGDGEGRKMLEEVLTERKRVTRELLEGNRHLVEALRDALLERHELIGGEIDRVLSEARRSHTVDLRDPATF</sequence>
<protein>
    <submittedName>
        <fullName evidence="3">AAA family ATPase</fullName>
    </submittedName>
</protein>
<dbReference type="SUPFAM" id="SSF52540">
    <property type="entry name" value="P-loop containing nucleoside triphosphate hydrolases"/>
    <property type="match status" value="1"/>
</dbReference>
<feature type="domain" description="AAA+ ATPase" evidence="2">
    <location>
        <begin position="63"/>
        <end position="274"/>
    </location>
</feature>
<evidence type="ECO:0000313" key="3">
    <source>
        <dbReference type="EMBL" id="MBT0770431.1"/>
    </source>
</evidence>
<reference evidence="3 4" key="1">
    <citation type="submission" date="2021-05" db="EMBL/GenBank/DDBJ databases">
        <title>Kineosporia and Streptomyces sp. nov. two new marine actinobacteria isolated from Coral.</title>
        <authorList>
            <person name="Buangrab K."/>
            <person name="Sutthacheep M."/>
            <person name="Yeemin T."/>
            <person name="Harunari E."/>
            <person name="Igarashi Y."/>
            <person name="Kanchanasin P."/>
            <person name="Tanasupawat S."/>
            <person name="Phongsopitanun W."/>
        </authorList>
    </citation>
    <scope>NUCLEOTIDE SEQUENCE [LARGE SCALE GENOMIC DNA]</scope>
    <source>
        <strain evidence="3 4">J2-2</strain>
    </source>
</reference>
<dbReference type="Pfam" id="PF00004">
    <property type="entry name" value="AAA"/>
    <property type="match status" value="2"/>
</dbReference>
<dbReference type="PANTHER" id="PTHR23076:SF97">
    <property type="entry name" value="ATP-DEPENDENT ZINC METALLOPROTEASE YME1L1"/>
    <property type="match status" value="1"/>
</dbReference>
<dbReference type="InterPro" id="IPR003593">
    <property type="entry name" value="AAA+_ATPase"/>
</dbReference>